<feature type="compositionally biased region" description="Low complexity" evidence="1">
    <location>
        <begin position="743"/>
        <end position="753"/>
    </location>
</feature>
<gene>
    <name evidence="3" type="ORF">BRAFLDRAFT_84245</name>
</gene>
<dbReference type="InParanoid" id="C3Z6E4"/>
<protein>
    <recommendedName>
        <fullName evidence="2">CCZ1/INTU/HSP4 first Longin domain-containing protein</fullName>
    </recommendedName>
</protein>
<evidence type="ECO:0000256" key="1">
    <source>
        <dbReference type="SAM" id="MobiDB-lite"/>
    </source>
</evidence>
<dbReference type="EMBL" id="GG666587">
    <property type="protein sequence ID" value="EEN51888.1"/>
    <property type="molecule type" value="Genomic_DNA"/>
</dbReference>
<feature type="domain" description="CCZ1/INTU/HSP4 first Longin" evidence="2">
    <location>
        <begin position="6"/>
        <end position="74"/>
    </location>
</feature>
<accession>C3Z6E4</accession>
<feature type="region of interest" description="Disordered" evidence="1">
    <location>
        <begin position="424"/>
        <end position="661"/>
    </location>
</feature>
<reference evidence="3" key="1">
    <citation type="journal article" date="2008" name="Nature">
        <title>The amphioxus genome and the evolution of the chordate karyotype.</title>
        <authorList>
            <consortium name="US DOE Joint Genome Institute (JGI-PGF)"/>
            <person name="Putnam N.H."/>
            <person name="Butts T."/>
            <person name="Ferrier D.E.K."/>
            <person name="Furlong R.F."/>
            <person name="Hellsten U."/>
            <person name="Kawashima T."/>
            <person name="Robinson-Rechavi M."/>
            <person name="Shoguchi E."/>
            <person name="Terry A."/>
            <person name="Yu J.-K."/>
            <person name="Benito-Gutierrez E.L."/>
            <person name="Dubchak I."/>
            <person name="Garcia-Fernandez J."/>
            <person name="Gibson-Brown J.J."/>
            <person name="Grigoriev I.V."/>
            <person name="Horton A.C."/>
            <person name="de Jong P.J."/>
            <person name="Jurka J."/>
            <person name="Kapitonov V.V."/>
            <person name="Kohara Y."/>
            <person name="Kuroki Y."/>
            <person name="Lindquist E."/>
            <person name="Lucas S."/>
            <person name="Osoegawa K."/>
            <person name="Pennacchio L.A."/>
            <person name="Salamov A.A."/>
            <person name="Satou Y."/>
            <person name="Sauka-Spengler T."/>
            <person name="Schmutz J."/>
            <person name="Shin-I T."/>
            <person name="Toyoda A."/>
            <person name="Bronner-Fraser M."/>
            <person name="Fujiyama A."/>
            <person name="Holland L.Z."/>
            <person name="Holland P.W.H."/>
            <person name="Satoh N."/>
            <person name="Rokhsar D.S."/>
        </authorList>
    </citation>
    <scope>NUCLEOTIDE SEQUENCE [LARGE SCALE GENOMIC DNA]</scope>
    <source>
        <strain evidence="3">S238N-H82</strain>
        <tissue evidence="3">Testes</tissue>
    </source>
</reference>
<dbReference type="Pfam" id="PF19031">
    <property type="entry name" value="Intu_longin_1"/>
    <property type="match status" value="1"/>
</dbReference>
<organism>
    <name type="scientific">Branchiostoma floridae</name>
    <name type="common">Florida lancelet</name>
    <name type="synonym">Amphioxus</name>
    <dbReference type="NCBI Taxonomy" id="7739"/>
    <lineage>
        <taxon>Eukaryota</taxon>
        <taxon>Metazoa</taxon>
        <taxon>Chordata</taxon>
        <taxon>Cephalochordata</taxon>
        <taxon>Leptocardii</taxon>
        <taxon>Amphioxiformes</taxon>
        <taxon>Branchiostomatidae</taxon>
        <taxon>Branchiostoma</taxon>
    </lineage>
</organism>
<dbReference type="InterPro" id="IPR043987">
    <property type="entry name" value="CCZ1/INTU/HSP4_longin_1"/>
</dbReference>
<feature type="compositionally biased region" description="Low complexity" evidence="1">
    <location>
        <begin position="719"/>
        <end position="733"/>
    </location>
</feature>
<dbReference type="STRING" id="7739.C3Z6E4"/>
<feature type="region of interest" description="Disordered" evidence="1">
    <location>
        <begin position="716"/>
        <end position="756"/>
    </location>
</feature>
<dbReference type="eggNOG" id="ENOG502QSIZ">
    <property type="taxonomic scope" value="Eukaryota"/>
</dbReference>
<feature type="compositionally biased region" description="Polar residues" evidence="1">
    <location>
        <begin position="293"/>
        <end position="302"/>
    </location>
</feature>
<feature type="region of interest" description="Disordered" evidence="1">
    <location>
        <begin position="779"/>
        <end position="833"/>
    </location>
</feature>
<feature type="compositionally biased region" description="Acidic residues" evidence="1">
    <location>
        <begin position="605"/>
        <end position="618"/>
    </location>
</feature>
<feature type="region of interest" description="Disordered" evidence="1">
    <location>
        <begin position="240"/>
        <end position="380"/>
    </location>
</feature>
<name>C3Z6E4_BRAFL</name>
<dbReference type="PANTHER" id="PTHR14407">
    <property type="entry name" value="HERMANSKY-PUDLAK SYNDROME 4 PROTEIN LIGHT-EAR PROTEIN-RELATED"/>
    <property type="match status" value="1"/>
</dbReference>
<evidence type="ECO:0000259" key="2">
    <source>
        <dbReference type="Pfam" id="PF19031"/>
    </source>
</evidence>
<proteinExistence type="predicted"/>
<feature type="compositionally biased region" description="Polar residues" evidence="1">
    <location>
        <begin position="567"/>
        <end position="588"/>
    </location>
</feature>
<feature type="compositionally biased region" description="Polar residues" evidence="1">
    <location>
        <begin position="320"/>
        <end position="337"/>
    </location>
</feature>
<feature type="compositionally biased region" description="Polar residues" evidence="1">
    <location>
        <begin position="471"/>
        <end position="484"/>
    </location>
</feature>
<dbReference type="GO" id="GO:0016192">
    <property type="term" value="P:vesicle-mediated transport"/>
    <property type="evidence" value="ECO:0007669"/>
    <property type="project" value="InterPro"/>
</dbReference>
<sequence>MEELPFFVYDHEALVEEGDDLIDAIMFYHPKATPLNSQCALCGQLMGMVRCLEVISGAAPSVYHLQKCKIAALGASADLPNAAVLKQMDSLYRIFAFYHGSLDAVFKRCGEEKQPFLLAMERIWECYLPYIKHYSRVVPAMFDVIPSVPLPKSAGVLFLRASHILQSCQRKPGVLAGCLLYDNKVLCTQLSPELTSRLLLIKANQSNHPANEVETDFSLPFGVRILSVYLTKKESRSFSNHSQKLFPTRQRHTAVSSFQSPGGGGRRVNRTASEESARSLSLRGVGDGRESDGQISREQSFITPPFRLTDSFIDKEDKQSSTTSNESLVETLSTETVLSADKGTDSALSGPLQADGGTSSASSRRDSSQSGNSVKSCGNIGALDSYEGEISMSSTELADEREHGGIDEDSSVLVMKVEDHDLPVAQLGNGRSNDAQVRSPDVQLPKVLPTEEIQSSRSSKKVLSDAEHGRANSTEESEQPSVSQKRSESLGLEKDSNSLKGNTEKMSASESGHIASKEDKPQELLPDQPHSSLDDVSNTGAQEQDATSGKPTDVCSEESDSLKASHLENSNQDGSNQKSQYNDHSNGVTDIAPKLEKCNLTDSNEVPDDIIPVDENDDDSKRTEVVSEPVLLQNAGGMDTSSEHTDTAKNDANSSVENTSEDLHESEELCMEGLDDVSRLKHAVSSQHTDANTSQSSKSTYERICNGRLEAGGIASQKTLTETANTTATSNDEAASELRETEVTPTLPELTPENQNGGVVMEQAASEVIGSSEFNDPSIVDSLNTSHTSVPKSSISDQQLTSTVTVEDDLQEGCQDASDTLEGEDKDAEDLRRKKTSCADSKLPGLLNAGLYIQGHSHMVLLMLIERNCQNDLPTMQGLWKTSVTQMGDLEGQLKEVVFSTNSGTAISVGVLNSSRSLPFFPNVSTGLLLLTSTMREWRGGRWIHSPHVAPPPEAPSPPSVAPSPLTTLTSCVPDNCGLQSASNNPLILVSVAAEEGYNFLHFDGFDRLLKGIYRNQCWRLTCCSVIQIYMSVVSDSDCCPPPPSQVTYKSQCWHLTCCSVTQIYMSVVPDSCPPPPSQVIYKSQCWHLTCCSVTQIYMSVVFDSCPPPPSQEPVLAPDVQFCNTSQFIHQEFQQSDTLNDVLVRSQSAGVYGSRSLSQETFFQLRGLGRGGQQGVPSPHDPLFNLENRARKKLLKDHHITFF</sequence>
<dbReference type="PANTHER" id="PTHR14407:SF9">
    <property type="entry name" value="BLOC-3 COMPLEX MEMBER HPS4"/>
    <property type="match status" value="1"/>
</dbReference>
<dbReference type="AlphaFoldDB" id="C3Z6E4"/>
<feature type="compositionally biased region" description="Acidic residues" evidence="1">
    <location>
        <begin position="819"/>
        <end position="828"/>
    </location>
</feature>
<feature type="compositionally biased region" description="Polar residues" evidence="1">
    <location>
        <begin position="529"/>
        <end position="550"/>
    </location>
</feature>
<feature type="compositionally biased region" description="Basic and acidic residues" evidence="1">
    <location>
        <begin position="485"/>
        <end position="497"/>
    </location>
</feature>
<dbReference type="InterPro" id="IPR026091">
    <property type="entry name" value="HPS4"/>
</dbReference>
<feature type="compositionally biased region" description="Polar residues" evidence="1">
    <location>
        <begin position="498"/>
        <end position="510"/>
    </location>
</feature>
<evidence type="ECO:0000313" key="3">
    <source>
        <dbReference type="EMBL" id="EEN51888.1"/>
    </source>
</evidence>
<feature type="compositionally biased region" description="Polar residues" evidence="1">
    <location>
        <begin position="781"/>
        <end position="805"/>
    </location>
</feature>